<comment type="caution">
    <text evidence="11">The sequence shown here is derived from an EMBL/GenBank/DDBJ whole genome shotgun (WGS) entry which is preliminary data.</text>
</comment>
<dbReference type="AlphaFoldDB" id="A0A154VUM4"/>
<keyword evidence="11" id="KW-0969">Cilium</keyword>
<evidence type="ECO:0000256" key="2">
    <source>
        <dbReference type="ARBA" id="ARBA00022448"/>
    </source>
</evidence>
<feature type="transmembrane region" description="Helical" evidence="9">
    <location>
        <begin position="20"/>
        <end position="42"/>
    </location>
</feature>
<evidence type="ECO:0000259" key="10">
    <source>
        <dbReference type="Pfam" id="PF01618"/>
    </source>
</evidence>
<feature type="transmembrane region" description="Helical" evidence="9">
    <location>
        <begin position="163"/>
        <end position="189"/>
    </location>
</feature>
<protein>
    <submittedName>
        <fullName evidence="11">Flagellar motor protein MotA</fullName>
    </submittedName>
</protein>
<dbReference type="InterPro" id="IPR002898">
    <property type="entry name" value="MotA_ExbB_proton_chnl"/>
</dbReference>
<organism evidence="11 12">
    <name type="scientific">Oceanibaculum pacificum</name>
    <dbReference type="NCBI Taxonomy" id="580166"/>
    <lineage>
        <taxon>Bacteria</taxon>
        <taxon>Pseudomonadati</taxon>
        <taxon>Pseudomonadota</taxon>
        <taxon>Alphaproteobacteria</taxon>
        <taxon>Rhodospirillales</taxon>
        <taxon>Oceanibaculaceae</taxon>
        <taxon>Oceanibaculum</taxon>
    </lineage>
</organism>
<evidence type="ECO:0000256" key="5">
    <source>
        <dbReference type="ARBA" id="ARBA00022927"/>
    </source>
</evidence>
<keyword evidence="2 8" id="KW-0813">Transport</keyword>
<keyword evidence="12" id="KW-1185">Reference proteome</keyword>
<feature type="transmembrane region" description="Helical" evidence="9">
    <location>
        <begin position="122"/>
        <end position="143"/>
    </location>
</feature>
<dbReference type="Pfam" id="PF01618">
    <property type="entry name" value="MotA_ExbB"/>
    <property type="match status" value="1"/>
</dbReference>
<dbReference type="GO" id="GO:0017038">
    <property type="term" value="P:protein import"/>
    <property type="evidence" value="ECO:0007669"/>
    <property type="project" value="TreeGrafter"/>
</dbReference>
<dbReference type="GO" id="GO:0005886">
    <property type="term" value="C:plasma membrane"/>
    <property type="evidence" value="ECO:0007669"/>
    <property type="project" value="UniProtKB-SubCell"/>
</dbReference>
<feature type="domain" description="MotA/TolQ/ExbB proton channel" evidence="10">
    <location>
        <begin position="79"/>
        <end position="201"/>
    </location>
</feature>
<evidence type="ECO:0000256" key="3">
    <source>
        <dbReference type="ARBA" id="ARBA00022475"/>
    </source>
</evidence>
<evidence type="ECO:0000256" key="9">
    <source>
        <dbReference type="SAM" id="Phobius"/>
    </source>
</evidence>
<keyword evidence="11" id="KW-0282">Flagellum</keyword>
<evidence type="ECO:0000313" key="11">
    <source>
        <dbReference type="EMBL" id="KZD04881.1"/>
    </source>
</evidence>
<keyword evidence="7 9" id="KW-0472">Membrane</keyword>
<evidence type="ECO:0000256" key="8">
    <source>
        <dbReference type="RuleBase" id="RU004057"/>
    </source>
</evidence>
<evidence type="ECO:0000256" key="6">
    <source>
        <dbReference type="ARBA" id="ARBA00022989"/>
    </source>
</evidence>
<dbReference type="OrthoDB" id="4045at2"/>
<dbReference type="EMBL" id="LPXN01000134">
    <property type="protein sequence ID" value="KZD04881.1"/>
    <property type="molecule type" value="Genomic_DNA"/>
</dbReference>
<evidence type="ECO:0000256" key="4">
    <source>
        <dbReference type="ARBA" id="ARBA00022692"/>
    </source>
</evidence>
<keyword evidence="11" id="KW-0966">Cell projection</keyword>
<name>A0A154VUM4_9PROT</name>
<dbReference type="PANTHER" id="PTHR30625:SF15">
    <property type="entry name" value="BIOPOLYMER TRANSPORT PROTEIN EXBB"/>
    <property type="match status" value="1"/>
</dbReference>
<dbReference type="InterPro" id="IPR050790">
    <property type="entry name" value="ExbB/TolQ_transport"/>
</dbReference>
<keyword evidence="6 9" id="KW-1133">Transmembrane helix</keyword>
<keyword evidence="3" id="KW-1003">Cell membrane</keyword>
<gene>
    <name evidence="11" type="ORF">AUP43_12040</name>
</gene>
<keyword evidence="5 8" id="KW-0653">Protein transport</keyword>
<sequence>MVEPPLSAMDQALGLIHAGGPVVIILLVLSVIALTIVLLKLFQFASMRVGSRGFIAKSVALYRAGRPAEALSVLKGVRNPIAEVMAVAIDGLRHRVDPDAVREEAGRIGMARIEGLRSYLRGLEVIASLSPLLGLFGTVIGMIEAFQQMEGAGANINPAILSGGIWVALLTTAVGLAVAIPAVAALNWIERTIDSLAHDMEDAATQIFTATQFASMKEREPASFRAAHAQPAE</sequence>
<dbReference type="PANTHER" id="PTHR30625">
    <property type="entry name" value="PROTEIN TOLQ"/>
    <property type="match status" value="1"/>
</dbReference>
<evidence type="ECO:0000256" key="1">
    <source>
        <dbReference type="ARBA" id="ARBA00004651"/>
    </source>
</evidence>
<keyword evidence="4 9" id="KW-0812">Transmembrane</keyword>
<comment type="similarity">
    <text evidence="8">Belongs to the exbB/tolQ family.</text>
</comment>
<evidence type="ECO:0000313" key="12">
    <source>
        <dbReference type="Proteomes" id="UP000076400"/>
    </source>
</evidence>
<evidence type="ECO:0000256" key="7">
    <source>
        <dbReference type="ARBA" id="ARBA00023136"/>
    </source>
</evidence>
<accession>A0A154VUM4</accession>
<proteinExistence type="inferred from homology"/>
<comment type="subcellular location">
    <subcellularLocation>
        <location evidence="1">Cell membrane</location>
        <topology evidence="1">Multi-pass membrane protein</topology>
    </subcellularLocation>
    <subcellularLocation>
        <location evidence="8">Membrane</location>
        <topology evidence="8">Multi-pass membrane protein</topology>
    </subcellularLocation>
</comment>
<reference evidence="11 12" key="1">
    <citation type="submission" date="2015-12" db="EMBL/GenBank/DDBJ databases">
        <title>Genome sequence of Oceanibaculum pacificum MCCC 1A02656.</title>
        <authorList>
            <person name="Lu L."/>
            <person name="Lai Q."/>
            <person name="Shao Z."/>
            <person name="Qian P."/>
        </authorList>
    </citation>
    <scope>NUCLEOTIDE SEQUENCE [LARGE SCALE GENOMIC DNA]</scope>
    <source>
        <strain evidence="11 12">MCCC 1A02656</strain>
    </source>
</reference>
<dbReference type="STRING" id="580166.AUP43_12040"/>
<dbReference type="Proteomes" id="UP000076400">
    <property type="component" value="Unassembled WGS sequence"/>
</dbReference>